<dbReference type="SUPFAM" id="SSF54909">
    <property type="entry name" value="Dimeric alpha+beta barrel"/>
    <property type="match status" value="1"/>
</dbReference>
<gene>
    <name evidence="1" type="ORF">NIES21_46490</name>
</gene>
<organism evidence="1 2">
    <name type="scientific">Anabaenopsis circularis NIES-21</name>
    <dbReference type="NCBI Taxonomy" id="1085406"/>
    <lineage>
        <taxon>Bacteria</taxon>
        <taxon>Bacillati</taxon>
        <taxon>Cyanobacteriota</taxon>
        <taxon>Cyanophyceae</taxon>
        <taxon>Nostocales</taxon>
        <taxon>Nodulariaceae</taxon>
        <taxon>Anabaenopsis</taxon>
    </lineage>
</organism>
<dbReference type="EMBL" id="AP018174">
    <property type="protein sequence ID" value="BAY18796.1"/>
    <property type="molecule type" value="Genomic_DNA"/>
</dbReference>
<dbReference type="OrthoDB" id="513202at2"/>
<evidence type="ECO:0000313" key="2">
    <source>
        <dbReference type="Proteomes" id="UP000218287"/>
    </source>
</evidence>
<dbReference type="InterPro" id="IPR011008">
    <property type="entry name" value="Dimeric_a/b-barrel"/>
</dbReference>
<dbReference type="Gene3D" id="3.30.70.100">
    <property type="match status" value="1"/>
</dbReference>
<accession>A0A1Z4GN73</accession>
<dbReference type="AlphaFoldDB" id="A0A1Z4GN73"/>
<proteinExistence type="predicted"/>
<sequence>MDFQDFLRHKFTHVAMGEFKPGKFEAAKQLYEEAVLTYTKGFKGAYLLQEPGTDRGISIIFWESIEDMEANQNEVYQHILKKMMPLFVEPPKTVVYELVCEINPKEIDEV</sequence>
<name>A0A1Z4GN73_9CYAN</name>
<keyword evidence="2" id="KW-1185">Reference proteome</keyword>
<reference evidence="1 2" key="1">
    <citation type="submission" date="2017-06" db="EMBL/GenBank/DDBJ databases">
        <title>Genome sequencing of cyanobaciteial culture collection at National Institute for Environmental Studies (NIES).</title>
        <authorList>
            <person name="Hirose Y."/>
            <person name="Shimura Y."/>
            <person name="Fujisawa T."/>
            <person name="Nakamura Y."/>
            <person name="Kawachi M."/>
        </authorList>
    </citation>
    <scope>NUCLEOTIDE SEQUENCE [LARGE SCALE GENOMIC DNA]</scope>
    <source>
        <strain evidence="1 2">NIES-21</strain>
    </source>
</reference>
<dbReference type="Proteomes" id="UP000218287">
    <property type="component" value="Chromosome"/>
</dbReference>
<protein>
    <submittedName>
        <fullName evidence="1">Uncharacterized protein</fullName>
    </submittedName>
</protein>
<evidence type="ECO:0000313" key="1">
    <source>
        <dbReference type="EMBL" id="BAY18796.1"/>
    </source>
</evidence>